<comment type="caution">
    <text evidence="1">The sequence shown here is derived from an EMBL/GenBank/DDBJ whole genome shotgun (WGS) entry which is preliminary data.</text>
</comment>
<dbReference type="AlphaFoldDB" id="A0A7J7N948"/>
<keyword evidence="2" id="KW-1185">Reference proteome</keyword>
<proteinExistence type="predicted"/>
<accession>A0A7J7N948</accession>
<protein>
    <submittedName>
        <fullName evidence="1">Uncharacterized protein</fullName>
    </submittedName>
</protein>
<sequence>MWRELKEMFIPMNYRDVAFGKLQSLKMDLYNLNDCTYEFYLLGARARLHETEQQRVSRYHTEVCYNGENSFTSLARCAEEDR</sequence>
<name>A0A7J7N948_9MAGN</name>
<reference evidence="1 2" key="1">
    <citation type="journal article" date="2020" name="IScience">
        <title>Genome Sequencing of the Endangered Kingdonia uniflora (Circaeasteraceae, Ranunculales) Reveals Potential Mechanisms of Evolutionary Specialization.</title>
        <authorList>
            <person name="Sun Y."/>
            <person name="Deng T."/>
            <person name="Zhang A."/>
            <person name="Moore M.J."/>
            <person name="Landis J.B."/>
            <person name="Lin N."/>
            <person name="Zhang H."/>
            <person name="Zhang X."/>
            <person name="Huang J."/>
            <person name="Zhang X."/>
            <person name="Sun H."/>
            <person name="Wang H."/>
        </authorList>
    </citation>
    <scope>NUCLEOTIDE SEQUENCE [LARGE SCALE GENOMIC DNA]</scope>
    <source>
        <strain evidence="1">TB1705</strain>
        <tissue evidence="1">Leaf</tissue>
    </source>
</reference>
<dbReference type="OrthoDB" id="1934635at2759"/>
<organism evidence="1 2">
    <name type="scientific">Kingdonia uniflora</name>
    <dbReference type="NCBI Taxonomy" id="39325"/>
    <lineage>
        <taxon>Eukaryota</taxon>
        <taxon>Viridiplantae</taxon>
        <taxon>Streptophyta</taxon>
        <taxon>Embryophyta</taxon>
        <taxon>Tracheophyta</taxon>
        <taxon>Spermatophyta</taxon>
        <taxon>Magnoliopsida</taxon>
        <taxon>Ranunculales</taxon>
        <taxon>Circaeasteraceae</taxon>
        <taxon>Kingdonia</taxon>
    </lineage>
</organism>
<gene>
    <name evidence="1" type="ORF">GIB67_012120</name>
</gene>
<evidence type="ECO:0000313" key="2">
    <source>
        <dbReference type="Proteomes" id="UP000541444"/>
    </source>
</evidence>
<dbReference type="EMBL" id="JACGCM010000965">
    <property type="protein sequence ID" value="KAF6163761.1"/>
    <property type="molecule type" value="Genomic_DNA"/>
</dbReference>
<dbReference type="Proteomes" id="UP000541444">
    <property type="component" value="Unassembled WGS sequence"/>
</dbReference>
<evidence type="ECO:0000313" key="1">
    <source>
        <dbReference type="EMBL" id="KAF6163761.1"/>
    </source>
</evidence>